<sequence length="95" mass="11808">MKVREIKDIERAKCPIDMVFGNSRYWGAFFHPKKKYPATFIRMMVKGITYGVFYDTLYHEIWHQVLFPLKKEARFNIHKEHWVIDRLLNYQYDWY</sequence>
<name>A0A0F9ASK6_9ZZZZ</name>
<reference evidence="1" key="1">
    <citation type="journal article" date="2015" name="Nature">
        <title>Complex archaea that bridge the gap between prokaryotes and eukaryotes.</title>
        <authorList>
            <person name="Spang A."/>
            <person name="Saw J.H."/>
            <person name="Jorgensen S.L."/>
            <person name="Zaremba-Niedzwiedzka K."/>
            <person name="Martijn J."/>
            <person name="Lind A.E."/>
            <person name="van Eijk R."/>
            <person name="Schleper C."/>
            <person name="Guy L."/>
            <person name="Ettema T.J."/>
        </authorList>
    </citation>
    <scope>NUCLEOTIDE SEQUENCE</scope>
</reference>
<dbReference type="EMBL" id="LAZR01041261">
    <property type="protein sequence ID" value="KKL12430.1"/>
    <property type="molecule type" value="Genomic_DNA"/>
</dbReference>
<dbReference type="AlphaFoldDB" id="A0A0F9ASK6"/>
<organism evidence="1">
    <name type="scientific">marine sediment metagenome</name>
    <dbReference type="NCBI Taxonomy" id="412755"/>
    <lineage>
        <taxon>unclassified sequences</taxon>
        <taxon>metagenomes</taxon>
        <taxon>ecological metagenomes</taxon>
    </lineage>
</organism>
<proteinExistence type="predicted"/>
<gene>
    <name evidence="1" type="ORF">LCGC14_2535860</name>
</gene>
<comment type="caution">
    <text evidence="1">The sequence shown here is derived from an EMBL/GenBank/DDBJ whole genome shotgun (WGS) entry which is preliminary data.</text>
</comment>
<protein>
    <submittedName>
        <fullName evidence="1">Uncharacterized protein</fullName>
    </submittedName>
</protein>
<evidence type="ECO:0000313" key="1">
    <source>
        <dbReference type="EMBL" id="KKL12430.1"/>
    </source>
</evidence>
<accession>A0A0F9ASK6</accession>